<name>A0A4Y7JJV7_PAPSO</name>
<evidence type="ECO:0000313" key="2">
    <source>
        <dbReference type="Proteomes" id="UP000316621"/>
    </source>
</evidence>
<accession>A0A4Y7JJV7</accession>
<sequence length="195" mass="21914">MRALGEHPDHNVFPSVLKSCTGLMDFKLGEAVHGSWVYYFDSQSFSSGSVDLVYEKIPERKFRWISSITWKATSWESRCKSLSPTAAALSLLNQEVRRCNITSHKTKPVTPAVMKLLNDAVDILGYIHKAAKGMISTMPMIHIYGFSNALDPEVDFQQRIRIALKEVLVEVDMHMVRHGTAGKLMLCASFVLPEI</sequence>
<gene>
    <name evidence="1" type="ORF">C5167_023152</name>
</gene>
<dbReference type="Gene3D" id="3.40.50.150">
    <property type="entry name" value="Vaccinia Virus protein VP39"/>
    <property type="match status" value="1"/>
</dbReference>
<dbReference type="Proteomes" id="UP000316621">
    <property type="component" value="Chromosome 5"/>
</dbReference>
<dbReference type="Gramene" id="RZC61363">
    <property type="protein sequence ID" value="RZC61363"/>
    <property type="gene ID" value="C5167_023152"/>
</dbReference>
<dbReference type="EMBL" id="CM010719">
    <property type="protein sequence ID" value="RZC61363.1"/>
    <property type="molecule type" value="Genomic_DNA"/>
</dbReference>
<dbReference type="AlphaFoldDB" id="A0A4Y7JJV7"/>
<dbReference type="InterPro" id="IPR029063">
    <property type="entry name" value="SAM-dependent_MTases_sf"/>
</dbReference>
<keyword evidence="2" id="KW-1185">Reference proteome</keyword>
<dbReference type="STRING" id="3469.A0A4Y7JJV7"/>
<protein>
    <submittedName>
        <fullName evidence="1">Uncharacterized protein</fullName>
    </submittedName>
</protein>
<evidence type="ECO:0000313" key="1">
    <source>
        <dbReference type="EMBL" id="RZC61363.1"/>
    </source>
</evidence>
<organism evidence="1 2">
    <name type="scientific">Papaver somniferum</name>
    <name type="common">Opium poppy</name>
    <dbReference type="NCBI Taxonomy" id="3469"/>
    <lineage>
        <taxon>Eukaryota</taxon>
        <taxon>Viridiplantae</taxon>
        <taxon>Streptophyta</taxon>
        <taxon>Embryophyta</taxon>
        <taxon>Tracheophyta</taxon>
        <taxon>Spermatophyta</taxon>
        <taxon>Magnoliopsida</taxon>
        <taxon>Ranunculales</taxon>
        <taxon>Papaveraceae</taxon>
        <taxon>Papaveroideae</taxon>
        <taxon>Papaver</taxon>
    </lineage>
</organism>
<proteinExistence type="predicted"/>
<reference evidence="1 2" key="1">
    <citation type="journal article" date="2018" name="Science">
        <title>The opium poppy genome and morphinan production.</title>
        <authorList>
            <person name="Guo L."/>
            <person name="Winzer T."/>
            <person name="Yang X."/>
            <person name="Li Y."/>
            <person name="Ning Z."/>
            <person name="He Z."/>
            <person name="Teodor R."/>
            <person name="Lu Y."/>
            <person name="Bowser T.A."/>
            <person name="Graham I.A."/>
            <person name="Ye K."/>
        </authorList>
    </citation>
    <scope>NUCLEOTIDE SEQUENCE [LARGE SCALE GENOMIC DNA]</scope>
    <source>
        <strain evidence="2">cv. HN1</strain>
        <tissue evidence="1">Leaves</tissue>
    </source>
</reference>